<gene>
    <name evidence="3" type="ORF">D623_10000266</name>
</gene>
<keyword evidence="4" id="KW-1185">Reference proteome</keyword>
<dbReference type="AlphaFoldDB" id="S7QAU7"/>
<dbReference type="PANTHER" id="PTHR45653:SF7">
    <property type="entry name" value="DEDICATOR OF CYTOKINESIS PROTEIN 4"/>
    <property type="match status" value="1"/>
</dbReference>
<evidence type="ECO:0000256" key="1">
    <source>
        <dbReference type="PROSITE-ProRule" id="PRU00984"/>
    </source>
</evidence>
<dbReference type="GO" id="GO:0031267">
    <property type="term" value="F:small GTPase binding"/>
    <property type="evidence" value="ECO:0007669"/>
    <property type="project" value="TreeGrafter"/>
</dbReference>
<protein>
    <submittedName>
        <fullName evidence="3">Dedicator of cytokinesis protein 4</fullName>
    </submittedName>
</protein>
<name>S7QAU7_MYOBR</name>
<evidence type="ECO:0000313" key="4">
    <source>
        <dbReference type="Proteomes" id="UP000052978"/>
    </source>
</evidence>
<dbReference type="InterPro" id="IPR043162">
    <property type="entry name" value="DOCK_C_lobe_C"/>
</dbReference>
<evidence type="ECO:0000313" key="3">
    <source>
        <dbReference type="EMBL" id="EPQ20643.1"/>
    </source>
</evidence>
<dbReference type="PANTHER" id="PTHR45653">
    <property type="entry name" value="DEDICATOR OF CYTOKINESIS"/>
    <property type="match status" value="1"/>
</dbReference>
<feature type="domain" description="DOCKER" evidence="2">
    <location>
        <begin position="1"/>
        <end position="74"/>
    </location>
</feature>
<dbReference type="GO" id="GO:0005886">
    <property type="term" value="C:plasma membrane"/>
    <property type="evidence" value="ECO:0007669"/>
    <property type="project" value="TreeGrafter"/>
</dbReference>
<dbReference type="InterPro" id="IPR027357">
    <property type="entry name" value="DOCKER_dom"/>
</dbReference>
<dbReference type="GO" id="GO:0060326">
    <property type="term" value="P:cell chemotaxis"/>
    <property type="evidence" value="ECO:0007669"/>
    <property type="project" value="TreeGrafter"/>
</dbReference>
<sequence>AFFVKEYILSHPEDGEKIARLQELMLEQAQILECGLAVHEKFVPQDMRPLHKKLVDQFFMMKSSLGIQVGPQCPCPSTLTFSCS</sequence>
<dbReference type="InterPro" id="IPR026791">
    <property type="entry name" value="DOCK"/>
</dbReference>
<dbReference type="Proteomes" id="UP000052978">
    <property type="component" value="Unassembled WGS sequence"/>
</dbReference>
<dbReference type="GO" id="GO:0007264">
    <property type="term" value="P:small GTPase-mediated signal transduction"/>
    <property type="evidence" value="ECO:0007669"/>
    <property type="project" value="InterPro"/>
</dbReference>
<dbReference type="Gene3D" id="1.20.58.740">
    <property type="match status" value="1"/>
</dbReference>
<feature type="non-terminal residue" evidence="3">
    <location>
        <position position="1"/>
    </location>
</feature>
<dbReference type="GO" id="GO:0005737">
    <property type="term" value="C:cytoplasm"/>
    <property type="evidence" value="ECO:0007669"/>
    <property type="project" value="TreeGrafter"/>
</dbReference>
<dbReference type="PROSITE" id="PS51651">
    <property type="entry name" value="DOCKER"/>
    <property type="match status" value="1"/>
</dbReference>
<dbReference type="InterPro" id="IPR046773">
    <property type="entry name" value="DOCKER_Lobe_C"/>
</dbReference>
<dbReference type="Pfam" id="PF20421">
    <property type="entry name" value="DHR-2_Lobe_C"/>
    <property type="match status" value="1"/>
</dbReference>
<accession>S7QAU7</accession>
<comment type="similarity">
    <text evidence="1">Belongs to the DOCK family.</text>
</comment>
<proteinExistence type="inferred from homology"/>
<dbReference type="EMBL" id="KE285204">
    <property type="protein sequence ID" value="EPQ20643.1"/>
    <property type="molecule type" value="Genomic_DNA"/>
</dbReference>
<organism evidence="3 4">
    <name type="scientific">Myotis brandtii</name>
    <name type="common">Brandt's bat</name>
    <dbReference type="NCBI Taxonomy" id="109478"/>
    <lineage>
        <taxon>Eukaryota</taxon>
        <taxon>Metazoa</taxon>
        <taxon>Chordata</taxon>
        <taxon>Craniata</taxon>
        <taxon>Vertebrata</taxon>
        <taxon>Euteleostomi</taxon>
        <taxon>Mammalia</taxon>
        <taxon>Eutheria</taxon>
        <taxon>Laurasiatheria</taxon>
        <taxon>Chiroptera</taxon>
        <taxon>Yangochiroptera</taxon>
        <taxon>Vespertilionidae</taxon>
        <taxon>Myotis</taxon>
    </lineage>
</organism>
<dbReference type="GO" id="GO:0005085">
    <property type="term" value="F:guanyl-nucleotide exchange factor activity"/>
    <property type="evidence" value="ECO:0007669"/>
    <property type="project" value="InterPro"/>
</dbReference>
<reference evidence="3 4" key="1">
    <citation type="journal article" date="2013" name="Nat. Commun.">
        <title>Genome analysis reveals insights into physiology and longevity of the Brandt's bat Myotis brandtii.</title>
        <authorList>
            <person name="Seim I."/>
            <person name="Fang X."/>
            <person name="Xiong Z."/>
            <person name="Lobanov A.V."/>
            <person name="Huang Z."/>
            <person name="Ma S."/>
            <person name="Feng Y."/>
            <person name="Turanov A.A."/>
            <person name="Zhu Y."/>
            <person name="Lenz T.L."/>
            <person name="Gerashchenko M.V."/>
            <person name="Fan D."/>
            <person name="Hee Yim S."/>
            <person name="Yao X."/>
            <person name="Jordan D."/>
            <person name="Xiong Y."/>
            <person name="Ma Y."/>
            <person name="Lyapunov A.N."/>
            <person name="Chen G."/>
            <person name="Kulakova O.I."/>
            <person name="Sun Y."/>
            <person name="Lee S.G."/>
            <person name="Bronson R.T."/>
            <person name="Moskalev A.A."/>
            <person name="Sunyaev S.R."/>
            <person name="Zhang G."/>
            <person name="Krogh A."/>
            <person name="Wang J."/>
            <person name="Gladyshev V.N."/>
        </authorList>
    </citation>
    <scope>NUCLEOTIDE SEQUENCE [LARGE SCALE GENOMIC DNA]</scope>
</reference>
<evidence type="ECO:0000259" key="2">
    <source>
        <dbReference type="PROSITE" id="PS51651"/>
    </source>
</evidence>